<evidence type="ECO:0000256" key="1">
    <source>
        <dbReference type="SAM" id="MobiDB-lite"/>
    </source>
</evidence>
<accession>A0A4V1M778</accession>
<dbReference type="EMBL" id="SDHW01000006">
    <property type="protein sequence ID" value="RXK58590.1"/>
    <property type="molecule type" value="Genomic_DNA"/>
</dbReference>
<dbReference type="Gene3D" id="3.40.570.10">
    <property type="entry name" value="Extracellular Endonuclease, subunit A"/>
    <property type="match status" value="1"/>
</dbReference>
<feature type="compositionally biased region" description="Low complexity" evidence="1">
    <location>
        <begin position="550"/>
        <end position="562"/>
    </location>
</feature>
<keyword evidence="4" id="KW-1185">Reference proteome</keyword>
<organism evidence="3 4">
    <name type="scientific">Lacibacter luteus</name>
    <dbReference type="NCBI Taxonomy" id="2508719"/>
    <lineage>
        <taxon>Bacteria</taxon>
        <taxon>Pseudomonadati</taxon>
        <taxon>Bacteroidota</taxon>
        <taxon>Chitinophagia</taxon>
        <taxon>Chitinophagales</taxon>
        <taxon>Chitinophagaceae</taxon>
        <taxon>Lacibacter</taxon>
    </lineage>
</organism>
<dbReference type="InterPro" id="IPR025295">
    <property type="entry name" value="eCIS_core_dom"/>
</dbReference>
<comment type="caution">
    <text evidence="3">The sequence shown here is derived from an EMBL/GenBank/DDBJ whole genome shotgun (WGS) entry which is preliminary data.</text>
</comment>
<dbReference type="SUPFAM" id="SSF48371">
    <property type="entry name" value="ARM repeat"/>
    <property type="match status" value="1"/>
</dbReference>
<dbReference type="Pfam" id="PF13699">
    <property type="entry name" value="eCIS_core"/>
    <property type="match status" value="1"/>
</dbReference>
<evidence type="ECO:0000259" key="2">
    <source>
        <dbReference type="Pfam" id="PF13699"/>
    </source>
</evidence>
<dbReference type="InterPro" id="IPR016024">
    <property type="entry name" value="ARM-type_fold"/>
</dbReference>
<gene>
    <name evidence="3" type="ORF">ESA94_16920</name>
</gene>
<feature type="region of interest" description="Disordered" evidence="1">
    <location>
        <begin position="98"/>
        <end position="131"/>
    </location>
</feature>
<dbReference type="Proteomes" id="UP000290204">
    <property type="component" value="Unassembled WGS sequence"/>
</dbReference>
<proteinExistence type="predicted"/>
<evidence type="ECO:0000313" key="4">
    <source>
        <dbReference type="Proteomes" id="UP000290204"/>
    </source>
</evidence>
<feature type="compositionally biased region" description="Basic and acidic residues" evidence="1">
    <location>
        <begin position="11"/>
        <end position="22"/>
    </location>
</feature>
<name>A0A4V1M778_9BACT</name>
<protein>
    <submittedName>
        <fullName evidence="3">DUF4157 domain-containing protein</fullName>
    </submittedName>
</protein>
<dbReference type="InterPro" id="IPR044929">
    <property type="entry name" value="DNA/RNA_non-sp_Endonuclease_sf"/>
</dbReference>
<feature type="domain" description="eCIS core" evidence="2">
    <location>
        <begin position="125"/>
        <end position="201"/>
    </location>
</feature>
<feature type="compositionally biased region" description="Low complexity" evidence="1">
    <location>
        <begin position="114"/>
        <end position="127"/>
    </location>
</feature>
<feature type="region of interest" description="Disordered" evidence="1">
    <location>
        <begin position="1"/>
        <end position="32"/>
    </location>
</feature>
<evidence type="ECO:0000313" key="3">
    <source>
        <dbReference type="EMBL" id="RXK58590.1"/>
    </source>
</evidence>
<reference evidence="3 4" key="1">
    <citation type="submission" date="2019-01" db="EMBL/GenBank/DDBJ databases">
        <title>Lacibacter sp. strain TTM-7.</title>
        <authorList>
            <person name="Chen W.-M."/>
        </authorList>
    </citation>
    <scope>NUCLEOTIDE SEQUENCE [LARGE SCALE GENOMIC DNA]</scope>
    <source>
        <strain evidence="3 4">TTM-7</strain>
    </source>
</reference>
<feature type="compositionally biased region" description="Basic and acidic residues" evidence="1">
    <location>
        <begin position="506"/>
        <end position="518"/>
    </location>
</feature>
<sequence length="1856" mass="204510">MRMPEPSSAKVSEDKEEKIQAKEEDELQTKLQKPAIAVQRKCADCEKEDKVQTKLYRMIQRSEDSSASFADDAAGETASGYNINRKELALHSSDIIQCSGRGPPASSPQANFESTLSSSRGSGSPLPDTTKQFMETRFGADFSGVRIHTGSYAEGLSSTIHAQAFTHGNDIYFNSGKYSPHTEAGGTLLAHELTHTIQQGASRSHAGNTTSVATKLIARKNSIQRSAAAVPSQLTNAVTKAKTVEGKIDANKPQADGNRTGYEHLIDIFKTTFGADKIISGGGGSAVEGAVAEQDIKKKRETTGMIVDKTTVTTANAVPKTTTGKRDAMPSWCGIFVFWALNKSGVPMPKWKLGERMIKPEAARAPGTQPLPGDIAYRNAYSHYAIVESANGGTVTTVNGNTAGEDNLGGQVQTKDHPMSEWTAFFDPLQIMQGPLGTGEAQAVDTKPKTLAEIREAAKKLQRKEEGDDEQQLNDASTEVQAKTELSNWTVDAGGSLQTTTAVQKATDEKELQKKEEHEQEEEVQQNSLEHGIQKKEANEYEQETAVLNSESQGSSAQQIIQSKEEGTNSSLISNEAPVDEMQTVQDRGPPSIQCKTEEEDVVQRSVIDDALSHTSLSELAGCLGIDVNEISICLLRKASQIAMYIPGYKALRVVLGRDPISHDEVERNGHNLLDAAFDIMPFGNLIKQKLQEEELLDPAAAWIDTKIAGLETIVNDLFSEFDQFWNGIEFGLDMSPMGVLRDGANIVLRFINNIISFAENAAKEILEMIKNALLNAIVDFIKENTTAYPLLTVILGEDPVTKQEVERNGTNILNAILELGGEEGIQQRTQMQETGTFQKVVAYIDEGIAVFGNLYNTIVQNFSNIWDMVTIEALMNPVETFRRIYNIFADPVAQVLDFMRRVAIEILKLIKEALMQRLSAWARTVRGYSLVTVIIGRDPFTNELVPFTMENVIKGFFSLMEGGEEQYNQLKESGAIDRTVAKINAAVRRLNMTPAAIVQLFIDLWNSFSISDLMDPIGCFRRILDQFGAPIGRLIAFIVEIVKIVVEAILIVMNFPFDLINNIIAKAMQAFDLIKRDPVAFLKNLLRAIKEGFMQFFDNILTHLFNGLKQWFLGEVQAAGIPIPTDFTVMGIIKWLLAVLDITMEKIWKKLEERIGKPKVDKIKKMIDTAERVANAAGEAYQFMKDVQERGFMAVMIEKVKEQLSNVWEMVLDAVKSFVMDQIIKKVTTKLLSMLDPTGIMAVVNSAIALYKAIQSFIKYLRQMLEIVNSFVEGTLQIAQGATKNAADFLEGALARGIPIVIGFLANQVGLNLSERLKEALEIVREKVDKGLTWVIDKVVVIVEKIVSFGKAVVASLVNWWKGKKEFTGGDGKHHEVFFEGEGESAVLIIKSDPTPYTNFLTNYEKELGDAASEEVTVDGKKMTRSQVIAAAKVVANDIETEKRKKIETYPGADEKEKQTSKAGEIDKLLTKLAAVSVPLFGEAKDKPKDNEIIVPAGANTNDFATSQEAKMIWKTNKVTGNGSGPDTSAKHSVYDKIDFRQKGNGSYYIRGHLINDNLGGPGKWNNMTALSRTANHEHEGKVESKVKAAFDAGAVVRYKVVASGNQNVKKATMADKDKFTKIGDFAAAFPYLEKITEAESHVPTTITCEAYTMKKKGEAWEDDKKIVTDTITFSVGDYSDYEIGALGGSVTLDLTKLKTEAATSDKTFVQFKAQDKIHENSIQLLDAAQLAELEKVFIERDREKSKKDELDRISKMTTADDITTWASFTAGRSFYTIKTDAAYSDVEKAFETTQTGLRNGAILAAKTKVAGAAPNAFVSVLWQAFKVSEKINFKASADETTEIGKIETEFRKKQ</sequence>
<feature type="compositionally biased region" description="Polar residues" evidence="1">
    <location>
        <begin position="473"/>
        <end position="504"/>
    </location>
</feature>
<dbReference type="OrthoDB" id="4317910at2"/>
<feature type="region of interest" description="Disordered" evidence="1">
    <location>
        <begin position="460"/>
        <end position="570"/>
    </location>
</feature>